<accession>A0ABW1FTE9</accession>
<protein>
    <submittedName>
        <fullName evidence="1">Pyridoxamine 5'-phosphate oxidase family protein</fullName>
    </submittedName>
</protein>
<comment type="caution">
    <text evidence="1">The sequence shown here is derived from an EMBL/GenBank/DDBJ whole genome shotgun (WGS) entry which is preliminary data.</text>
</comment>
<reference evidence="2" key="1">
    <citation type="journal article" date="2019" name="Int. J. Syst. Evol. Microbiol.">
        <title>The Global Catalogue of Microorganisms (GCM) 10K type strain sequencing project: providing services to taxonomists for standard genome sequencing and annotation.</title>
        <authorList>
            <consortium name="The Broad Institute Genomics Platform"/>
            <consortium name="The Broad Institute Genome Sequencing Center for Infectious Disease"/>
            <person name="Wu L."/>
            <person name="Ma J."/>
        </authorList>
    </citation>
    <scope>NUCLEOTIDE SEQUENCE [LARGE SCALE GENOMIC DNA]</scope>
    <source>
        <strain evidence="2">JCM 4816</strain>
    </source>
</reference>
<dbReference type="InterPro" id="IPR012349">
    <property type="entry name" value="Split_barrel_FMN-bd"/>
</dbReference>
<proteinExistence type="predicted"/>
<evidence type="ECO:0000313" key="1">
    <source>
        <dbReference type="EMBL" id="MFC5905701.1"/>
    </source>
</evidence>
<keyword evidence="2" id="KW-1185">Reference proteome</keyword>
<evidence type="ECO:0000313" key="2">
    <source>
        <dbReference type="Proteomes" id="UP001596174"/>
    </source>
</evidence>
<sequence>MRETAAELQELQELLDRSLAGSTGHLRSIISPARTLTARQLTRVLEGMCTLTLATVTASGEPRVSGVDGHFLHGAWIFGTARTAAKARHLAARPAASASHLRGEALGVFVHGRAEELNPLTGPVDPAWPETLAHLQAHYGADLFDWEREVVYYRLRPHWMTVFAPDADALLPPAGA</sequence>
<dbReference type="Gene3D" id="2.30.110.10">
    <property type="entry name" value="Electron Transport, Fmn-binding Protein, Chain A"/>
    <property type="match status" value="1"/>
</dbReference>
<dbReference type="SUPFAM" id="SSF50475">
    <property type="entry name" value="FMN-binding split barrel"/>
    <property type="match status" value="1"/>
</dbReference>
<dbReference type="EMBL" id="JBHSQJ010000002">
    <property type="protein sequence ID" value="MFC5905701.1"/>
    <property type="molecule type" value="Genomic_DNA"/>
</dbReference>
<organism evidence="1 2">
    <name type="scientific">Streptacidiphilus monticola</name>
    <dbReference type="NCBI Taxonomy" id="2161674"/>
    <lineage>
        <taxon>Bacteria</taxon>
        <taxon>Bacillati</taxon>
        <taxon>Actinomycetota</taxon>
        <taxon>Actinomycetes</taxon>
        <taxon>Kitasatosporales</taxon>
        <taxon>Streptomycetaceae</taxon>
        <taxon>Streptacidiphilus</taxon>
    </lineage>
</organism>
<gene>
    <name evidence="1" type="ORF">ACFP3V_00480</name>
</gene>
<dbReference type="RefSeq" id="WP_380578399.1">
    <property type="nucleotide sequence ID" value="NZ_JBHSQJ010000002.1"/>
</dbReference>
<name>A0ABW1FTE9_9ACTN</name>
<dbReference type="Proteomes" id="UP001596174">
    <property type="component" value="Unassembled WGS sequence"/>
</dbReference>